<evidence type="ECO:0000313" key="2">
    <source>
        <dbReference type="EMBL" id="CDS43244.1"/>
    </source>
</evidence>
<dbReference type="Proteomes" id="UP000017246">
    <property type="component" value="Unassembled WGS sequence"/>
</dbReference>
<evidence type="ECO:0000313" key="3">
    <source>
        <dbReference type="Proteomes" id="UP000017246"/>
    </source>
</evidence>
<evidence type="ECO:0000256" key="1">
    <source>
        <dbReference type="SAM" id="Phobius"/>
    </source>
</evidence>
<keyword evidence="1" id="KW-0472">Membrane</keyword>
<keyword evidence="1" id="KW-0812">Transmembrane</keyword>
<reference evidence="2" key="2">
    <citation type="submission" date="2015-11" db="EMBL/GenBank/DDBJ databases">
        <authorList>
            <person name="Zhang Y."/>
            <person name="Guo Z."/>
        </authorList>
    </citation>
    <scope>NUCLEOTIDE SEQUENCE</scope>
</reference>
<gene>
    <name evidence="2" type="ORF">EmuJ_001098500</name>
</gene>
<dbReference type="AlphaFoldDB" id="A0A068YMD8"/>
<protein>
    <submittedName>
        <fullName evidence="2">Expressed protein</fullName>
    </submittedName>
</protein>
<proteinExistence type="predicted"/>
<feature type="transmembrane region" description="Helical" evidence="1">
    <location>
        <begin position="6"/>
        <end position="29"/>
    </location>
</feature>
<accession>A0A068YMD8</accession>
<reference evidence="2" key="1">
    <citation type="journal article" date="2013" name="Nature">
        <title>The genomes of four tapeworm species reveal adaptations to parasitism.</title>
        <authorList>
            <person name="Tsai I.J."/>
            <person name="Zarowiecki M."/>
            <person name="Holroyd N."/>
            <person name="Garciarrubio A."/>
            <person name="Sanchez-Flores A."/>
            <person name="Brooks K.L."/>
            <person name="Tracey A."/>
            <person name="Bobes R.J."/>
            <person name="Fragoso G."/>
            <person name="Sciutto E."/>
            <person name="Aslett M."/>
            <person name="Beasley H."/>
            <person name="Bennett H.M."/>
            <person name="Cai J."/>
            <person name="Camicia F."/>
            <person name="Clark R."/>
            <person name="Cucher M."/>
            <person name="De Silva N."/>
            <person name="Day T.A."/>
            <person name="Deplazes P."/>
            <person name="Estrada K."/>
            <person name="Fernandez C."/>
            <person name="Holland P.W."/>
            <person name="Hou J."/>
            <person name="Hu S."/>
            <person name="Huckvale T."/>
            <person name="Hung S.S."/>
            <person name="Kamenetzky L."/>
            <person name="Keane J.A."/>
            <person name="Kiss F."/>
            <person name="Koziol U."/>
            <person name="Lambert O."/>
            <person name="Liu K."/>
            <person name="Luo X."/>
            <person name="Luo Y."/>
            <person name="Macchiaroli N."/>
            <person name="Nichol S."/>
            <person name="Paps J."/>
            <person name="Parkinson J."/>
            <person name="Pouchkina-Stantcheva N."/>
            <person name="Riddiford N."/>
            <person name="Rosenzvit M."/>
            <person name="Salinas G."/>
            <person name="Wasmuth J.D."/>
            <person name="Zamanian M."/>
            <person name="Zheng Y."/>
            <person name="Cai X."/>
            <person name="Soberon X."/>
            <person name="Olson P.D."/>
            <person name="Laclette J.P."/>
            <person name="Brehm K."/>
            <person name="Berriman M."/>
            <person name="Garciarrubio A."/>
            <person name="Bobes R.J."/>
            <person name="Fragoso G."/>
            <person name="Sanchez-Flores A."/>
            <person name="Estrada K."/>
            <person name="Cevallos M.A."/>
            <person name="Morett E."/>
            <person name="Gonzalez V."/>
            <person name="Portillo T."/>
            <person name="Ochoa-Leyva A."/>
            <person name="Jose M.V."/>
            <person name="Sciutto E."/>
            <person name="Landa A."/>
            <person name="Jimenez L."/>
            <person name="Valdes V."/>
            <person name="Carrero J.C."/>
            <person name="Larralde C."/>
            <person name="Morales-Montor J."/>
            <person name="Limon-Lason J."/>
            <person name="Soberon X."/>
            <person name="Laclette J.P."/>
        </authorList>
    </citation>
    <scope>NUCLEOTIDE SEQUENCE [LARGE SCALE GENOMIC DNA]</scope>
</reference>
<dbReference type="EMBL" id="LN902844">
    <property type="protein sequence ID" value="CDS43244.1"/>
    <property type="molecule type" value="Genomic_DNA"/>
</dbReference>
<keyword evidence="1" id="KW-1133">Transmembrane helix</keyword>
<name>A0A068YMD8_ECHMU</name>
<keyword evidence="3" id="KW-1185">Reference proteome</keyword>
<sequence length="194" mass="21377">MSVCGLFFSLFCDLLLMSLIWCVYTYVFFYGQISLPIFRRAHFPSLSFCLPFFTCNLLVNKNAYKYTGDRVDESPPCLFSIWWRNIGEVENADASGNWAKAPISESDDIPPVLVTMYIGIAGAESGGEMGVDAAVITQQPILLPLDGGNTTPVQLVDSTSLERRHYLAPRLSSPLLCPGGGAFAVQSCFRNAKR</sequence>
<organism evidence="2 3">
    <name type="scientific">Echinococcus multilocularis</name>
    <name type="common">Fox tapeworm</name>
    <dbReference type="NCBI Taxonomy" id="6211"/>
    <lineage>
        <taxon>Eukaryota</taxon>
        <taxon>Metazoa</taxon>
        <taxon>Spiralia</taxon>
        <taxon>Lophotrochozoa</taxon>
        <taxon>Platyhelminthes</taxon>
        <taxon>Cestoda</taxon>
        <taxon>Eucestoda</taxon>
        <taxon>Cyclophyllidea</taxon>
        <taxon>Taeniidae</taxon>
        <taxon>Echinococcus</taxon>
    </lineage>
</organism>